<dbReference type="RefSeq" id="XP_040781833.1">
    <property type="nucleotide sequence ID" value="XM_040920066.1"/>
</dbReference>
<dbReference type="GeneID" id="63837195"/>
<comment type="caution">
    <text evidence="1">The sequence shown here is derived from an EMBL/GenBank/DDBJ whole genome shotgun (WGS) entry which is preliminary data.</text>
</comment>
<dbReference type="EMBL" id="MU032344">
    <property type="protein sequence ID" value="KAF3770872.1"/>
    <property type="molecule type" value="Genomic_DNA"/>
</dbReference>
<name>A0A9P4YCC2_CRYP1</name>
<keyword evidence="2" id="KW-1185">Reference proteome</keyword>
<reference evidence="1" key="1">
    <citation type="journal article" date="2020" name="Phytopathology">
        <title>Genome sequence of the chestnut blight fungus Cryphonectria parasitica EP155: A fundamental resource for an archetypical invasive plant pathogen.</title>
        <authorList>
            <person name="Crouch J.A."/>
            <person name="Dawe A."/>
            <person name="Aerts A."/>
            <person name="Barry K."/>
            <person name="Churchill A.C.L."/>
            <person name="Grimwood J."/>
            <person name="Hillman B."/>
            <person name="Milgroom M.G."/>
            <person name="Pangilinan J."/>
            <person name="Smith M."/>
            <person name="Salamov A."/>
            <person name="Schmutz J."/>
            <person name="Yadav J."/>
            <person name="Grigoriev I.V."/>
            <person name="Nuss D."/>
        </authorList>
    </citation>
    <scope>NUCLEOTIDE SEQUENCE</scope>
    <source>
        <strain evidence="1">EP155</strain>
    </source>
</reference>
<evidence type="ECO:0000313" key="2">
    <source>
        <dbReference type="Proteomes" id="UP000803844"/>
    </source>
</evidence>
<proteinExistence type="predicted"/>
<dbReference type="Proteomes" id="UP000803844">
    <property type="component" value="Unassembled WGS sequence"/>
</dbReference>
<organism evidence="1 2">
    <name type="scientific">Cryphonectria parasitica (strain ATCC 38755 / EP155)</name>
    <dbReference type="NCBI Taxonomy" id="660469"/>
    <lineage>
        <taxon>Eukaryota</taxon>
        <taxon>Fungi</taxon>
        <taxon>Dikarya</taxon>
        <taxon>Ascomycota</taxon>
        <taxon>Pezizomycotina</taxon>
        <taxon>Sordariomycetes</taxon>
        <taxon>Sordariomycetidae</taxon>
        <taxon>Diaporthales</taxon>
        <taxon>Cryphonectriaceae</taxon>
        <taxon>Cryphonectria-Endothia species complex</taxon>
        <taxon>Cryphonectria</taxon>
    </lineage>
</organism>
<gene>
    <name evidence="1" type="ORF">M406DRAFT_326290</name>
</gene>
<evidence type="ECO:0000313" key="1">
    <source>
        <dbReference type="EMBL" id="KAF3770872.1"/>
    </source>
</evidence>
<protein>
    <submittedName>
        <fullName evidence="1">Uncharacterized protein</fullName>
    </submittedName>
</protein>
<accession>A0A9P4YCC2</accession>
<sequence>MNSMQGYIVAAFQLMNCLNGRSRGLGSMNLGPTRVLQYLRLSLRMVTGANQLERSSKHFAHMILSLGSLFPVRRFFPAHGVVPLGTGFQGRVSVKPWVEETGECHAAAEDRPL</sequence>
<dbReference type="AlphaFoldDB" id="A0A9P4YCC2"/>